<sequence length="448" mass="49993">MGSLSLQEQTLVHDLKVTILSSTKLYPSEKQERRSMFLSNIDQVLDFNVHTVHFFKKNTKFSIENVVEKLKLALEKLLVAYDFLAGRLTFNNGEGRLEIDCNGEGVRFIVGSSELCLEDLGELDYPNPAFKQLAAEQAFDDCVEEKLDQPLCVFQVTSFKCGGFAMGVCNNHCTFDGISFQTFLINLAAIAAGKPLAVPPCNDRHLLAARSPPTVKFPHPELIKLQPSSNPNSSMITCTNTNLKLNHKLFHLTSKDISTLKQKAQGCKYTITSFNVMAAHLWRCKALVSNTMKLSTDETSMLFAVNLRPRLKPPLPQSYTGNAVLSAWCSTTNKALKEGSFKEVVEVVCEGGRRMDDEYARSVIDWGELYKGFPKGDVFVSSWWKLGFEEVVYPWGKPVYSCPVVVPSQDITVVFPAIGGVDEGVNVLVALPCELMDHYSTLFYEFLH</sequence>
<organism evidence="4 5">
    <name type="scientific">Dioscorea cayennensis subsp. rotundata</name>
    <name type="common">White Guinea yam</name>
    <name type="synonym">Dioscorea rotundata</name>
    <dbReference type="NCBI Taxonomy" id="55577"/>
    <lineage>
        <taxon>Eukaryota</taxon>
        <taxon>Viridiplantae</taxon>
        <taxon>Streptophyta</taxon>
        <taxon>Embryophyta</taxon>
        <taxon>Tracheophyta</taxon>
        <taxon>Spermatophyta</taxon>
        <taxon>Magnoliopsida</taxon>
        <taxon>Liliopsida</taxon>
        <taxon>Dioscoreales</taxon>
        <taxon>Dioscoreaceae</taxon>
        <taxon>Dioscorea</taxon>
    </lineage>
</organism>
<dbReference type="InterPro" id="IPR050317">
    <property type="entry name" value="Plant_Fungal_Acyltransferase"/>
</dbReference>
<evidence type="ECO:0000256" key="2">
    <source>
        <dbReference type="ARBA" id="ARBA00022679"/>
    </source>
</evidence>
<dbReference type="Gene3D" id="3.30.559.10">
    <property type="entry name" value="Chloramphenicol acetyltransferase-like domain"/>
    <property type="match status" value="2"/>
</dbReference>
<dbReference type="Proteomes" id="UP001515500">
    <property type="component" value="Chromosome 4"/>
</dbReference>
<protein>
    <submittedName>
        <fullName evidence="5">Omega-hydroxypalmitate O-feruloyl transferase-like</fullName>
    </submittedName>
</protein>
<dbReference type="RefSeq" id="XP_039121502.1">
    <property type="nucleotide sequence ID" value="XM_039265568.1"/>
</dbReference>
<comment type="similarity">
    <text evidence="1">Belongs to the plant acyltransferase family.</text>
</comment>
<name>A0AB40B2I3_DIOCR</name>
<dbReference type="GO" id="GO:0016747">
    <property type="term" value="F:acyltransferase activity, transferring groups other than amino-acyl groups"/>
    <property type="evidence" value="ECO:0007669"/>
    <property type="project" value="TreeGrafter"/>
</dbReference>
<keyword evidence="2" id="KW-0808">Transferase</keyword>
<dbReference type="PANTHER" id="PTHR31642:SF189">
    <property type="entry name" value="ACYLTRANSFERASE GLAUCE"/>
    <property type="match status" value="1"/>
</dbReference>
<dbReference type="InterPro" id="IPR023213">
    <property type="entry name" value="CAT-like_dom_sf"/>
</dbReference>
<dbReference type="PANTHER" id="PTHR31642">
    <property type="entry name" value="TRICHOTHECENE 3-O-ACETYLTRANSFERASE"/>
    <property type="match status" value="1"/>
</dbReference>
<keyword evidence="4" id="KW-1185">Reference proteome</keyword>
<keyword evidence="3" id="KW-0012">Acyltransferase</keyword>
<dbReference type="GeneID" id="120258208"/>
<dbReference type="AlphaFoldDB" id="A0AB40B2I3"/>
<evidence type="ECO:0000313" key="5">
    <source>
        <dbReference type="RefSeq" id="XP_039121502.1"/>
    </source>
</evidence>
<evidence type="ECO:0000256" key="1">
    <source>
        <dbReference type="ARBA" id="ARBA00009861"/>
    </source>
</evidence>
<evidence type="ECO:0000256" key="3">
    <source>
        <dbReference type="ARBA" id="ARBA00023315"/>
    </source>
</evidence>
<dbReference type="Pfam" id="PF02458">
    <property type="entry name" value="Transferase"/>
    <property type="match status" value="1"/>
</dbReference>
<evidence type="ECO:0000313" key="4">
    <source>
        <dbReference type="Proteomes" id="UP001515500"/>
    </source>
</evidence>
<reference evidence="5" key="1">
    <citation type="submission" date="2025-08" db="UniProtKB">
        <authorList>
            <consortium name="RefSeq"/>
        </authorList>
    </citation>
    <scope>IDENTIFICATION</scope>
</reference>
<accession>A0AB40B2I3</accession>
<gene>
    <name evidence="5" type="primary">LOC120258208</name>
</gene>
<proteinExistence type="inferred from homology"/>